<keyword evidence="4" id="KW-0347">Helicase</keyword>
<proteinExistence type="predicted"/>
<dbReference type="SMART" id="SM00490">
    <property type="entry name" value="HELICc"/>
    <property type="match status" value="1"/>
</dbReference>
<dbReference type="NCBIfam" id="NF041062">
    <property type="entry name" value="DpdE"/>
    <property type="match status" value="1"/>
</dbReference>
<dbReference type="GO" id="GO:0016787">
    <property type="term" value="F:hydrolase activity"/>
    <property type="evidence" value="ECO:0007669"/>
    <property type="project" value="UniProtKB-KW"/>
</dbReference>
<dbReference type="Proteomes" id="UP000199632">
    <property type="component" value="Unassembled WGS sequence"/>
</dbReference>
<dbReference type="OrthoDB" id="9814088at2"/>
<keyword evidence="4" id="KW-0547">Nucleotide-binding</keyword>
<keyword evidence="4" id="KW-0067">ATP-binding</keyword>
<dbReference type="PANTHER" id="PTHR45766:SF6">
    <property type="entry name" value="SWI_SNF-RELATED MATRIX-ASSOCIATED ACTIN-DEPENDENT REGULATOR OF CHROMATIN SUBFAMILY A-LIKE PROTEIN 1"/>
    <property type="match status" value="1"/>
</dbReference>
<evidence type="ECO:0000259" key="2">
    <source>
        <dbReference type="PROSITE" id="PS51192"/>
    </source>
</evidence>
<accession>A0A1H3UB81</accession>
<feature type="domain" description="Helicase ATP-binding" evidence="2">
    <location>
        <begin position="189"/>
        <end position="335"/>
    </location>
</feature>
<dbReference type="InterPro" id="IPR027417">
    <property type="entry name" value="P-loop_NTPase"/>
</dbReference>
<dbReference type="PANTHER" id="PTHR45766">
    <property type="entry name" value="DNA ANNEALING HELICASE AND ENDONUCLEASE ZRANB3 FAMILY MEMBER"/>
    <property type="match status" value="1"/>
</dbReference>
<dbReference type="PROSITE" id="PS51194">
    <property type="entry name" value="HELICASE_CTER"/>
    <property type="match status" value="1"/>
</dbReference>
<protein>
    <submittedName>
        <fullName evidence="4">ATP-dependent helicase HepA</fullName>
    </submittedName>
</protein>
<gene>
    <name evidence="4" type="ORF">SAMN05421684_6926</name>
</gene>
<name>A0A1H3UB81_9ACTN</name>
<dbReference type="AlphaFoldDB" id="A0A1H3UB81"/>
<feature type="domain" description="Helicase C-terminal" evidence="3">
    <location>
        <begin position="573"/>
        <end position="721"/>
    </location>
</feature>
<evidence type="ECO:0000313" key="5">
    <source>
        <dbReference type="Proteomes" id="UP000199632"/>
    </source>
</evidence>
<evidence type="ECO:0000313" key="4">
    <source>
        <dbReference type="EMBL" id="SDZ59723.1"/>
    </source>
</evidence>
<reference evidence="5" key="1">
    <citation type="submission" date="2016-10" db="EMBL/GenBank/DDBJ databases">
        <authorList>
            <person name="Varghese N."/>
            <person name="Submissions S."/>
        </authorList>
    </citation>
    <scope>NUCLEOTIDE SEQUENCE [LARGE SCALE GENOMIC DNA]</scope>
    <source>
        <strain evidence="5">DSM 44718</strain>
    </source>
</reference>
<dbReference type="SMART" id="SM00487">
    <property type="entry name" value="DEXDc"/>
    <property type="match status" value="1"/>
</dbReference>
<dbReference type="SUPFAM" id="SSF52540">
    <property type="entry name" value="P-loop containing nucleoside triphosphate hydrolases"/>
    <property type="match status" value="1"/>
</dbReference>
<keyword evidence="5" id="KW-1185">Reference proteome</keyword>
<dbReference type="STRING" id="137265.SAMN05421684_6926"/>
<dbReference type="Gene3D" id="3.40.50.10810">
    <property type="entry name" value="Tandem AAA-ATPase domain"/>
    <property type="match status" value="1"/>
</dbReference>
<evidence type="ECO:0000256" key="1">
    <source>
        <dbReference type="ARBA" id="ARBA00022801"/>
    </source>
</evidence>
<sequence length="1103" mass="122197">MPIINAYDPRYAPQVPSPLTSHPMGQFVQHPAIPGVAKVRAHDGDHLLVEAFESAARPVAREWKLPAQQCSVVILPIQTRVYWPDHEGSGAWRAGRVVGGGPHHYAVRLPNREFDLQISATNLYVRWNRPVQSPVEVLAAGANESPYFRDARIPMLYSLMWQRAASANFSALVSSAIEIYPHQVDTALTVLTDPVQRYVLADEVGLGKTIEAGLVIRQHLIDHPSARIAVLTPDLLRRQWKAELRTKFFIDDFPNADIRIGQHEAPDRWREYHGFDLLVIDEVHNLTRTGDPRQAPYPQLVALAHSVPRLILLSATPAAARPELHLSLLHLLDPHLYKWSDLDRFRVHFEDRRLLANAVHGLNAEFEMLLPQVLDEIATIIPGDETFDELSIGIRKFLTEFGDLHSETERPKLAEALDLLRAHISETYRMHRRMIRHRRTDVLSTRDEDLVPFEVTSRSRPASLALGSRRALLAQQALLEWQQRVAQWLVDHDDERLARRYGQVLAILASRVDELSGDLIDALRWRIDGIAASASSAGLSVSERAVLRDVPVLSTEKQTLDELTQMTTSPALALNELGRVLKGAQRPVVFCGPGRMADDLAALLTRRTPWTILRHTGSRAGDQVAADLSTWRLGTGSALLIVDDSGEDGVNLQEADVVVHLRLPWSPNRLEQRLGRVDRFAGWSWSGKQPAAQHCESGGGSDESFNSAWRDFLVDAVGAFDGSLSALQDRLDQIQEQAWEAAVLNGPTAITARTDQVVAELRKERIEIEAMDALESIHEDPNGLRVAKAIARMELGWQRQERALRALTSHTSGGVRLTVEPPGEAVVTFGFNSSAPPLISPLVLAHGRRHLPAGSMTGAFNRNVSLHTTDLHDGGVRLFRIGNPLIELLSAVIAIDDRGQASALWRPGQPHETVHFGFEVVVEADLTSALDHPDAGEEAQHAIRRHADLLLPPYIERVWLDTAGTRVSDEHLLRWLNQPYGARDINLNPDRATPVLNSFGGLARFADAARTAEATARELLASSEDLQAKTTAAHAEGRRKLAIQRAQALARKAAGRLLSDTESYVTNVDMTNLLVNGLLRPKIRVVAATCIVGGNQWGIDRAA</sequence>
<dbReference type="PROSITE" id="PS51192">
    <property type="entry name" value="HELICASE_ATP_BIND_1"/>
    <property type="match status" value="1"/>
</dbReference>
<dbReference type="EMBL" id="FNQB01000004">
    <property type="protein sequence ID" value="SDZ59723.1"/>
    <property type="molecule type" value="Genomic_DNA"/>
</dbReference>
<dbReference type="Gene3D" id="3.40.50.300">
    <property type="entry name" value="P-loop containing nucleotide triphosphate hydrolases"/>
    <property type="match status" value="1"/>
</dbReference>
<dbReference type="InterPro" id="IPR014001">
    <property type="entry name" value="Helicase_ATP-bd"/>
</dbReference>
<organism evidence="4 5">
    <name type="scientific">Asanoa ishikariensis</name>
    <dbReference type="NCBI Taxonomy" id="137265"/>
    <lineage>
        <taxon>Bacteria</taxon>
        <taxon>Bacillati</taxon>
        <taxon>Actinomycetota</taxon>
        <taxon>Actinomycetes</taxon>
        <taxon>Micromonosporales</taxon>
        <taxon>Micromonosporaceae</taxon>
        <taxon>Asanoa</taxon>
    </lineage>
</organism>
<dbReference type="Pfam" id="PF00271">
    <property type="entry name" value="Helicase_C"/>
    <property type="match status" value="1"/>
</dbReference>
<dbReference type="InterPro" id="IPR038718">
    <property type="entry name" value="SNF2-like_sf"/>
</dbReference>
<dbReference type="InterPro" id="IPR001650">
    <property type="entry name" value="Helicase_C-like"/>
</dbReference>
<evidence type="ECO:0000259" key="3">
    <source>
        <dbReference type="PROSITE" id="PS51194"/>
    </source>
</evidence>
<keyword evidence="1" id="KW-0378">Hydrolase</keyword>
<dbReference type="GO" id="GO:0004386">
    <property type="term" value="F:helicase activity"/>
    <property type="evidence" value="ECO:0007669"/>
    <property type="project" value="UniProtKB-KW"/>
</dbReference>
<dbReference type="RefSeq" id="WP_090801386.1">
    <property type="nucleotide sequence ID" value="NZ_BOND01000005.1"/>
</dbReference>